<proteinExistence type="predicted"/>
<dbReference type="AlphaFoldDB" id="A0AAJ1N1D3"/>
<dbReference type="EMBL" id="JAILSO010000177">
    <property type="protein sequence ID" value="MDE1480640.1"/>
    <property type="molecule type" value="Genomic_DNA"/>
</dbReference>
<dbReference type="RefSeq" id="WP_274713995.1">
    <property type="nucleotide sequence ID" value="NZ_JAILSO010000177.1"/>
</dbReference>
<comment type="caution">
    <text evidence="1">The sequence shown here is derived from an EMBL/GenBank/DDBJ whole genome shotgun (WGS) entry which is preliminary data.</text>
</comment>
<reference evidence="1" key="1">
    <citation type="submission" date="2021-08" db="EMBL/GenBank/DDBJ databases">
        <authorList>
            <person name="Papudeshi B."/>
            <person name="Bashey-Visser F."/>
        </authorList>
    </citation>
    <scope>NUCLEOTIDE SEQUENCE</scope>
    <source>
        <strain evidence="1">MC_266_E_2016</strain>
    </source>
</reference>
<evidence type="ECO:0000313" key="2">
    <source>
        <dbReference type="Proteomes" id="UP001222434"/>
    </source>
</evidence>
<organism evidence="1 2">
    <name type="scientific">Xenorhabdus bovienii</name>
    <name type="common">Xenorhabdus nematophila subsp. bovienii</name>
    <dbReference type="NCBI Taxonomy" id="40576"/>
    <lineage>
        <taxon>Bacteria</taxon>
        <taxon>Pseudomonadati</taxon>
        <taxon>Pseudomonadota</taxon>
        <taxon>Gammaproteobacteria</taxon>
        <taxon>Enterobacterales</taxon>
        <taxon>Morganellaceae</taxon>
        <taxon>Xenorhabdus</taxon>
    </lineage>
</organism>
<protein>
    <submittedName>
        <fullName evidence="1">Uncharacterized protein</fullName>
    </submittedName>
</protein>
<name>A0AAJ1N1D3_XENBV</name>
<reference evidence="1" key="2">
    <citation type="journal article" date="2022" name="J. Evol. Biol.">
        <title>Pre- and post-association barriers to host switching in sympatric mutualists.</title>
        <authorList>
            <person name="Dinges Z.M."/>
            <person name="Phillips R.K."/>
            <person name="Lively C.M."/>
            <person name="Bashey F."/>
        </authorList>
    </citation>
    <scope>NUCLEOTIDE SEQUENCE</scope>
    <source>
        <strain evidence="1">MC_266_E_2016</strain>
    </source>
</reference>
<sequence length="65" mass="7340">MSENTTTACLKVRAILRMYEQCKQNHVIEENDEALIILTISGLVDEVISGLEILNKENIIATKHK</sequence>
<gene>
    <name evidence="1" type="ORF">KKJ01_21240</name>
</gene>
<accession>A0AAJ1N1D3</accession>
<dbReference type="Proteomes" id="UP001222434">
    <property type="component" value="Unassembled WGS sequence"/>
</dbReference>
<evidence type="ECO:0000313" key="1">
    <source>
        <dbReference type="EMBL" id="MDE1480640.1"/>
    </source>
</evidence>